<keyword evidence="11" id="KW-1185">Reference proteome</keyword>
<dbReference type="Gene3D" id="3.20.20.70">
    <property type="entry name" value="Aldolase class I"/>
    <property type="match status" value="1"/>
</dbReference>
<evidence type="ECO:0000256" key="3">
    <source>
        <dbReference type="ARBA" id="ARBA00022691"/>
    </source>
</evidence>
<comment type="cofactor">
    <cofactor evidence="1">
        <name>[4Fe-4S] cluster</name>
        <dbReference type="ChEBI" id="CHEBI:49883"/>
    </cofactor>
</comment>
<dbReference type="InterPro" id="IPR023867">
    <property type="entry name" value="Sulphatase_maturase_rSAM"/>
</dbReference>
<keyword evidence="2" id="KW-0004">4Fe-4S</keyword>
<dbReference type="PROSITE" id="PS01305">
    <property type="entry name" value="MOAA_NIFB_PQQE"/>
    <property type="match status" value="1"/>
</dbReference>
<dbReference type="GO" id="GO:0016491">
    <property type="term" value="F:oxidoreductase activity"/>
    <property type="evidence" value="ECO:0007669"/>
    <property type="project" value="InterPro"/>
</dbReference>
<dbReference type="SFLD" id="SFLDG01067">
    <property type="entry name" value="SPASM/twitch_domain_containing"/>
    <property type="match status" value="1"/>
</dbReference>
<evidence type="ECO:0000256" key="1">
    <source>
        <dbReference type="ARBA" id="ARBA00001966"/>
    </source>
</evidence>
<evidence type="ECO:0000256" key="5">
    <source>
        <dbReference type="ARBA" id="ARBA00023004"/>
    </source>
</evidence>
<dbReference type="PANTHER" id="PTHR43273">
    <property type="entry name" value="ANAEROBIC SULFATASE-MATURATING ENZYME HOMOLOG ASLB-RELATED"/>
    <property type="match status" value="1"/>
</dbReference>
<evidence type="ECO:0000256" key="7">
    <source>
        <dbReference type="ARBA" id="ARBA00023601"/>
    </source>
</evidence>
<dbReference type="PANTHER" id="PTHR43273:SF3">
    <property type="entry name" value="ANAEROBIC SULFATASE-MATURATING ENZYME HOMOLOG ASLB-RELATED"/>
    <property type="match status" value="1"/>
</dbReference>
<evidence type="ECO:0000256" key="2">
    <source>
        <dbReference type="ARBA" id="ARBA00022485"/>
    </source>
</evidence>
<accession>A0A255I3T5</accession>
<dbReference type="InterPro" id="IPR058240">
    <property type="entry name" value="rSAM_sf"/>
</dbReference>
<reference evidence="10 11" key="1">
    <citation type="journal article" date="2017" name="Genome Announc.">
        <title>Draft Genome Sequence of a Sporulating and Motile Strain of Lachnotalea glycerini Isolated from Water in Quebec City, Canada.</title>
        <authorList>
            <person name="Maheux A.F."/>
            <person name="Boudreau D.K."/>
            <person name="Berube E."/>
            <person name="Boissinot M."/>
            <person name="Raymond F."/>
            <person name="Brodeur S."/>
            <person name="Corbeil J."/>
            <person name="Isabel S."/>
            <person name="Omar R.F."/>
            <person name="Bergeron M.G."/>
        </authorList>
    </citation>
    <scope>NUCLEOTIDE SEQUENCE [LARGE SCALE GENOMIC DNA]</scope>
    <source>
        <strain evidence="10 11">CCRI-19302</strain>
    </source>
</reference>
<dbReference type="InterPro" id="IPR023885">
    <property type="entry name" value="4Fe4S-binding_SPASM_dom"/>
</dbReference>
<dbReference type="GO" id="GO:0051539">
    <property type="term" value="F:4 iron, 4 sulfur cluster binding"/>
    <property type="evidence" value="ECO:0007669"/>
    <property type="project" value="UniProtKB-KW"/>
</dbReference>
<evidence type="ECO:0000313" key="10">
    <source>
        <dbReference type="EMBL" id="RDY30909.1"/>
    </source>
</evidence>
<name>A0A255I3T5_9FIRM</name>
<dbReference type="OrthoDB" id="9810775at2"/>
<evidence type="ECO:0000256" key="6">
    <source>
        <dbReference type="ARBA" id="ARBA00023014"/>
    </source>
</evidence>
<evidence type="ECO:0000313" key="9">
    <source>
        <dbReference type="EMBL" id="PXV93852.1"/>
    </source>
</evidence>
<keyword evidence="4" id="KW-0479">Metal-binding</keyword>
<evidence type="ECO:0000259" key="8">
    <source>
        <dbReference type="PROSITE" id="PS51918"/>
    </source>
</evidence>
<dbReference type="EMBL" id="NOKA02000025">
    <property type="protein sequence ID" value="RDY30909.1"/>
    <property type="molecule type" value="Genomic_DNA"/>
</dbReference>
<dbReference type="AlphaFoldDB" id="A0A255I3T5"/>
<dbReference type="SFLD" id="SFLDG01386">
    <property type="entry name" value="main_SPASM_domain-containing"/>
    <property type="match status" value="1"/>
</dbReference>
<dbReference type="SMART" id="SM00729">
    <property type="entry name" value="Elp3"/>
    <property type="match status" value="1"/>
</dbReference>
<dbReference type="SFLD" id="SFLDS00029">
    <property type="entry name" value="Radical_SAM"/>
    <property type="match status" value="1"/>
</dbReference>
<dbReference type="InterPro" id="IPR013785">
    <property type="entry name" value="Aldolase_TIM"/>
</dbReference>
<evidence type="ECO:0000256" key="4">
    <source>
        <dbReference type="ARBA" id="ARBA00022723"/>
    </source>
</evidence>
<dbReference type="InterPro" id="IPR006638">
    <property type="entry name" value="Elp3/MiaA/NifB-like_rSAM"/>
</dbReference>
<proteinExistence type="inferred from homology"/>
<keyword evidence="5" id="KW-0408">Iron</keyword>
<reference evidence="10" key="3">
    <citation type="submission" date="2018-07" db="EMBL/GenBank/DDBJ databases">
        <authorList>
            <person name="Quirk P.G."/>
            <person name="Krulwich T.A."/>
        </authorList>
    </citation>
    <scope>NUCLEOTIDE SEQUENCE</scope>
    <source>
        <strain evidence="10">CCRI-19302</strain>
    </source>
</reference>
<dbReference type="Pfam" id="PF04055">
    <property type="entry name" value="Radical_SAM"/>
    <property type="match status" value="1"/>
</dbReference>
<dbReference type="GO" id="GO:0032324">
    <property type="term" value="P:molybdopterin cofactor biosynthetic process"/>
    <property type="evidence" value="ECO:0007669"/>
    <property type="project" value="UniProtKB-ARBA"/>
</dbReference>
<dbReference type="Proteomes" id="UP000247523">
    <property type="component" value="Unassembled WGS sequence"/>
</dbReference>
<comment type="similarity">
    <text evidence="7">Belongs to the radical SAM superfamily. Anaerobic sulfatase-maturating enzyme family.</text>
</comment>
<dbReference type="SFLD" id="SFLDG01072">
    <property type="entry name" value="dehydrogenase_like"/>
    <property type="match status" value="1"/>
</dbReference>
<dbReference type="CDD" id="cd01335">
    <property type="entry name" value="Radical_SAM"/>
    <property type="match status" value="1"/>
</dbReference>
<feature type="domain" description="Radical SAM core" evidence="8">
    <location>
        <begin position="87"/>
        <end position="329"/>
    </location>
</feature>
<evidence type="ECO:0000313" key="11">
    <source>
        <dbReference type="Proteomes" id="UP000216411"/>
    </source>
</evidence>
<dbReference type="SUPFAM" id="SSF102114">
    <property type="entry name" value="Radical SAM enzymes"/>
    <property type="match status" value="1"/>
</dbReference>
<dbReference type="NCBIfam" id="TIGR04085">
    <property type="entry name" value="rSAM_more_4Fe4S"/>
    <property type="match status" value="1"/>
</dbReference>
<reference evidence="9 12" key="2">
    <citation type="submission" date="2018-05" db="EMBL/GenBank/DDBJ databases">
        <title>Genomic Encyclopedia of Type Strains, Phase IV (KMG-IV): sequencing the most valuable type-strain genomes for metagenomic binning, comparative biology and taxonomic classification.</title>
        <authorList>
            <person name="Goeker M."/>
        </authorList>
    </citation>
    <scope>NUCLEOTIDE SEQUENCE [LARGE SCALE GENOMIC DNA]</scope>
    <source>
        <strain evidence="9 12">DSM 28816</strain>
    </source>
</reference>
<dbReference type="EMBL" id="QICS01000002">
    <property type="protein sequence ID" value="PXV93852.1"/>
    <property type="molecule type" value="Genomic_DNA"/>
</dbReference>
<dbReference type="Pfam" id="PF13186">
    <property type="entry name" value="SPASM"/>
    <property type="match status" value="1"/>
</dbReference>
<organism evidence="9 12">
    <name type="scientific">Lachnotalea glycerini</name>
    <dbReference type="NCBI Taxonomy" id="1763509"/>
    <lineage>
        <taxon>Bacteria</taxon>
        <taxon>Bacillati</taxon>
        <taxon>Bacillota</taxon>
        <taxon>Clostridia</taxon>
        <taxon>Lachnospirales</taxon>
        <taxon>Lachnospiraceae</taxon>
        <taxon>Lachnotalea</taxon>
    </lineage>
</organism>
<dbReference type="InterPro" id="IPR000385">
    <property type="entry name" value="MoaA_NifB_PqqE_Fe-S-bd_CS"/>
</dbReference>
<dbReference type="PROSITE" id="PS51918">
    <property type="entry name" value="RADICAL_SAM"/>
    <property type="match status" value="1"/>
</dbReference>
<dbReference type="RefSeq" id="WP_094379185.1">
    <property type="nucleotide sequence ID" value="NZ_NOKA02000025.1"/>
</dbReference>
<sequence length="482" mass="55360">METHYNSSTKYTEYTSNSNDLDIVRTEKYNIIINSVTGGWAEVKDSELALLMFGESFYDMNFGEKAYQAGLIKKNGSYIFDLNEVNHSINKLYMFEFRVTDMCNLNCIYCSSEACNSNSERPNLKIAYQWVDRVYEYIKEKKVRSVSIEFTGGEPLLFTEYLEELINYASTKFQQITGLNVNYVICTNGTLLEDKHINLLKKIKNRAIQVSLDGSSEINDKQRPYHSGKGSYDIVTKNIDILRQNNIKVNTVASVITKDSQDNIPEIAKLILDIGCEKMTLQPMCQVGRASREKRLVLDGKIYVDKIFEAIDQVILPYWKTHKRRIFIRNLSITYAYLLKPWRKYMCQRCPCGSGINIISTDYKGNVYGCNTGPFDDCTIFGNITDSSFTECLNSKNAKKFRNRNLNNIEECNRCEVKAFCQGGCPKSALSIYHDINKPGDICEINKYLIIKAMESLIEERYPKDMILGMAKSFLFEDVETI</sequence>
<protein>
    <submittedName>
        <fullName evidence="9 10">Radical SAM protein</fullName>
    </submittedName>
</protein>
<dbReference type="GO" id="GO:0046872">
    <property type="term" value="F:metal ion binding"/>
    <property type="evidence" value="ECO:0007669"/>
    <property type="project" value="UniProtKB-KW"/>
</dbReference>
<evidence type="ECO:0000313" key="12">
    <source>
        <dbReference type="Proteomes" id="UP000247523"/>
    </source>
</evidence>
<dbReference type="InterPro" id="IPR007197">
    <property type="entry name" value="rSAM"/>
</dbReference>
<dbReference type="Proteomes" id="UP000216411">
    <property type="component" value="Unassembled WGS sequence"/>
</dbReference>
<gene>
    <name evidence="9" type="ORF">C8E03_102627</name>
    <name evidence="10" type="ORF">CG710_012125</name>
</gene>
<keyword evidence="6" id="KW-0411">Iron-sulfur</keyword>
<dbReference type="SFLD" id="SFLDG01384">
    <property type="entry name" value="thioether_bond_formation_requi"/>
    <property type="match status" value="1"/>
</dbReference>
<keyword evidence="3" id="KW-0949">S-adenosyl-L-methionine</keyword>
<comment type="caution">
    <text evidence="9">The sequence shown here is derived from an EMBL/GenBank/DDBJ whole genome shotgun (WGS) entry which is preliminary data.</text>
</comment>